<dbReference type="InterPro" id="IPR000754">
    <property type="entry name" value="Ribosomal_uS9"/>
</dbReference>
<dbReference type="Proteomes" id="UP000178197">
    <property type="component" value="Unassembled WGS sequence"/>
</dbReference>
<feature type="region of interest" description="Disordered" evidence="7">
    <location>
        <begin position="140"/>
        <end position="169"/>
    </location>
</feature>
<dbReference type="SUPFAM" id="SSF54211">
    <property type="entry name" value="Ribosomal protein S5 domain 2-like"/>
    <property type="match status" value="1"/>
</dbReference>
<dbReference type="AlphaFoldDB" id="A0A1F8FJA4"/>
<keyword evidence="3 5" id="KW-0687">Ribonucleoprotein</keyword>
<feature type="compositionally biased region" description="Basic residues" evidence="7">
    <location>
        <begin position="155"/>
        <end position="169"/>
    </location>
</feature>
<evidence type="ECO:0000256" key="5">
    <source>
        <dbReference type="HAMAP-Rule" id="MF_00532"/>
    </source>
</evidence>
<dbReference type="GO" id="GO:0022627">
    <property type="term" value="C:cytosolic small ribosomal subunit"/>
    <property type="evidence" value="ECO:0007669"/>
    <property type="project" value="TreeGrafter"/>
</dbReference>
<organism evidence="8 9">
    <name type="scientific">Candidatus Yanofskybacteria bacterium RIFCSPHIGHO2_02_FULL_43_15c</name>
    <dbReference type="NCBI Taxonomy" id="1802679"/>
    <lineage>
        <taxon>Bacteria</taxon>
        <taxon>Candidatus Yanofskyibacteriota</taxon>
    </lineage>
</organism>
<dbReference type="EMBL" id="MGJT01000017">
    <property type="protein sequence ID" value="OGN12466.1"/>
    <property type="molecule type" value="Genomic_DNA"/>
</dbReference>
<comment type="caution">
    <text evidence="8">The sequence shown here is derived from an EMBL/GenBank/DDBJ whole genome shotgun (WGS) entry which is preliminary data.</text>
</comment>
<comment type="similarity">
    <text evidence="1 5 6">Belongs to the universal ribosomal protein uS9 family.</text>
</comment>
<keyword evidence="2 5" id="KW-0689">Ribosomal protein</keyword>
<dbReference type="InterPro" id="IPR014721">
    <property type="entry name" value="Ribsml_uS5_D2-typ_fold_subgr"/>
</dbReference>
<dbReference type="InterPro" id="IPR023035">
    <property type="entry name" value="Ribosomal_uS9_bac/plastid"/>
</dbReference>
<dbReference type="GO" id="GO:0003723">
    <property type="term" value="F:RNA binding"/>
    <property type="evidence" value="ECO:0007669"/>
    <property type="project" value="TreeGrafter"/>
</dbReference>
<gene>
    <name evidence="5" type="primary">rpsI</name>
    <name evidence="8" type="ORF">A3C71_01695</name>
</gene>
<evidence type="ECO:0000256" key="3">
    <source>
        <dbReference type="ARBA" id="ARBA00023274"/>
    </source>
</evidence>
<dbReference type="GO" id="GO:0006412">
    <property type="term" value="P:translation"/>
    <property type="evidence" value="ECO:0007669"/>
    <property type="project" value="UniProtKB-UniRule"/>
</dbReference>
<dbReference type="NCBIfam" id="NF001099">
    <property type="entry name" value="PRK00132.1"/>
    <property type="match status" value="1"/>
</dbReference>
<evidence type="ECO:0000256" key="2">
    <source>
        <dbReference type="ARBA" id="ARBA00022980"/>
    </source>
</evidence>
<evidence type="ECO:0000313" key="9">
    <source>
        <dbReference type="Proteomes" id="UP000178197"/>
    </source>
</evidence>
<dbReference type="HAMAP" id="MF_00532_B">
    <property type="entry name" value="Ribosomal_uS9_B"/>
    <property type="match status" value="1"/>
</dbReference>
<dbReference type="PANTHER" id="PTHR21569">
    <property type="entry name" value="RIBOSOMAL PROTEIN S9"/>
    <property type="match status" value="1"/>
</dbReference>
<evidence type="ECO:0000256" key="4">
    <source>
        <dbReference type="ARBA" id="ARBA00035259"/>
    </source>
</evidence>
<evidence type="ECO:0000313" key="8">
    <source>
        <dbReference type="EMBL" id="OGN12466.1"/>
    </source>
</evidence>
<name>A0A1F8FJA4_9BACT</name>
<dbReference type="PROSITE" id="PS00360">
    <property type="entry name" value="RIBOSOMAL_S9"/>
    <property type="match status" value="1"/>
</dbReference>
<dbReference type="PANTHER" id="PTHR21569:SF1">
    <property type="entry name" value="SMALL RIBOSOMAL SUBUNIT PROTEIN US9M"/>
    <property type="match status" value="1"/>
</dbReference>
<dbReference type="Gene3D" id="3.30.230.10">
    <property type="match status" value="1"/>
</dbReference>
<accession>A0A1F8FJA4</accession>
<evidence type="ECO:0000256" key="1">
    <source>
        <dbReference type="ARBA" id="ARBA00005251"/>
    </source>
</evidence>
<reference evidence="8 9" key="1">
    <citation type="journal article" date="2016" name="Nat. Commun.">
        <title>Thousands of microbial genomes shed light on interconnected biogeochemical processes in an aquifer system.</title>
        <authorList>
            <person name="Anantharaman K."/>
            <person name="Brown C.T."/>
            <person name="Hug L.A."/>
            <person name="Sharon I."/>
            <person name="Castelle C.J."/>
            <person name="Probst A.J."/>
            <person name="Thomas B.C."/>
            <person name="Singh A."/>
            <person name="Wilkins M.J."/>
            <person name="Karaoz U."/>
            <person name="Brodie E.L."/>
            <person name="Williams K.H."/>
            <person name="Hubbard S.S."/>
            <person name="Banfield J.F."/>
        </authorList>
    </citation>
    <scope>NUCLEOTIDE SEQUENCE [LARGE SCALE GENOMIC DNA]</scope>
</reference>
<evidence type="ECO:0000256" key="7">
    <source>
        <dbReference type="SAM" id="MobiDB-lite"/>
    </source>
</evidence>
<proteinExistence type="inferred from homology"/>
<feature type="compositionally biased region" description="Basic and acidic residues" evidence="7">
    <location>
        <begin position="145"/>
        <end position="154"/>
    </location>
</feature>
<dbReference type="Pfam" id="PF00380">
    <property type="entry name" value="Ribosomal_S9"/>
    <property type="match status" value="1"/>
</dbReference>
<protein>
    <recommendedName>
        <fullName evidence="4 5">Small ribosomal subunit protein uS9</fullName>
    </recommendedName>
</protein>
<evidence type="ECO:0000256" key="6">
    <source>
        <dbReference type="RuleBase" id="RU003815"/>
    </source>
</evidence>
<dbReference type="InterPro" id="IPR020574">
    <property type="entry name" value="Ribosomal_uS9_CS"/>
</dbReference>
<sequence>MTPVKSKTKEAATVSTPREKYFEAVGRRKSAIARVRVYTKKASDLSAPTGFSAGKTDENTEELALITVNDNDYANYFHQNKKLLDIAEAPLKKLKSVNRFKASIKVLGGGLHSQAEAIRHGLSRALVMFDPNFAKKLKKSGFLTRDPREKERRKYGLKKARKAPQWAKR</sequence>
<dbReference type="InterPro" id="IPR020568">
    <property type="entry name" value="Ribosomal_Su5_D2-typ_SF"/>
</dbReference>
<dbReference type="GO" id="GO:0003735">
    <property type="term" value="F:structural constituent of ribosome"/>
    <property type="evidence" value="ECO:0007669"/>
    <property type="project" value="InterPro"/>
</dbReference>